<evidence type="ECO:0000313" key="2">
    <source>
        <dbReference type="EMBL" id="CAL1385531.1"/>
    </source>
</evidence>
<name>A0AAV2EHT8_9ROSI</name>
<protein>
    <submittedName>
        <fullName evidence="2">Uncharacterized protein</fullName>
    </submittedName>
</protein>
<feature type="signal peptide" evidence="1">
    <location>
        <begin position="1"/>
        <end position="26"/>
    </location>
</feature>
<evidence type="ECO:0000256" key="1">
    <source>
        <dbReference type="SAM" id="SignalP"/>
    </source>
</evidence>
<sequence length="125" mass="14448">MARRSALVLATVLVATFLFSVTLVESTCDLREYGPPYPIENIADVFYRDVVSFALSVKNKERKPPHRMTLVSIDEGVFYPLSDYVSFYRFKITTSNHYGQAKYLVFVINEHPLHNSFTLKCFDRI</sequence>
<feature type="chain" id="PRO_5043539287" evidence="1">
    <location>
        <begin position="27"/>
        <end position="125"/>
    </location>
</feature>
<dbReference type="Proteomes" id="UP001497516">
    <property type="component" value="Chromosome 4"/>
</dbReference>
<dbReference type="AlphaFoldDB" id="A0AAV2EHT8"/>
<organism evidence="2 3">
    <name type="scientific">Linum trigynum</name>
    <dbReference type="NCBI Taxonomy" id="586398"/>
    <lineage>
        <taxon>Eukaryota</taxon>
        <taxon>Viridiplantae</taxon>
        <taxon>Streptophyta</taxon>
        <taxon>Embryophyta</taxon>
        <taxon>Tracheophyta</taxon>
        <taxon>Spermatophyta</taxon>
        <taxon>Magnoliopsida</taxon>
        <taxon>eudicotyledons</taxon>
        <taxon>Gunneridae</taxon>
        <taxon>Pentapetalae</taxon>
        <taxon>rosids</taxon>
        <taxon>fabids</taxon>
        <taxon>Malpighiales</taxon>
        <taxon>Linaceae</taxon>
        <taxon>Linum</taxon>
    </lineage>
</organism>
<keyword evidence="3" id="KW-1185">Reference proteome</keyword>
<dbReference type="EMBL" id="OZ034817">
    <property type="protein sequence ID" value="CAL1385531.1"/>
    <property type="molecule type" value="Genomic_DNA"/>
</dbReference>
<gene>
    <name evidence="2" type="ORF">LTRI10_LOCUS26660</name>
</gene>
<keyword evidence="1" id="KW-0732">Signal</keyword>
<proteinExistence type="predicted"/>
<reference evidence="2 3" key="1">
    <citation type="submission" date="2024-04" db="EMBL/GenBank/DDBJ databases">
        <authorList>
            <person name="Fracassetti M."/>
        </authorList>
    </citation>
    <scope>NUCLEOTIDE SEQUENCE [LARGE SCALE GENOMIC DNA]</scope>
</reference>
<accession>A0AAV2EHT8</accession>
<evidence type="ECO:0000313" key="3">
    <source>
        <dbReference type="Proteomes" id="UP001497516"/>
    </source>
</evidence>